<dbReference type="EMBL" id="QOIP01000001">
    <property type="protein sequence ID" value="RLU26412.1"/>
    <property type="molecule type" value="Genomic_DNA"/>
</dbReference>
<evidence type="ECO:0000313" key="2">
    <source>
        <dbReference type="Proteomes" id="UP000279307"/>
    </source>
</evidence>
<dbReference type="Pfam" id="PF06585">
    <property type="entry name" value="JHBP"/>
    <property type="match status" value="1"/>
</dbReference>
<evidence type="ECO:0008006" key="3">
    <source>
        <dbReference type="Google" id="ProtNLM"/>
    </source>
</evidence>
<accession>A0A3L8E1K8</accession>
<dbReference type="Gene3D" id="3.15.10.30">
    <property type="entry name" value="Haemolymph juvenile hormone binding protein"/>
    <property type="match status" value="1"/>
</dbReference>
<dbReference type="InterPro" id="IPR038606">
    <property type="entry name" value="To_sf"/>
</dbReference>
<dbReference type="OrthoDB" id="8196554at2759"/>
<dbReference type="InterPro" id="IPR010562">
    <property type="entry name" value="Haemolymph_juvenile_hormone-bd"/>
</dbReference>
<sequence length="205" mass="23345">MILQQTLINLDTRDYIKAILITSSRSIHSLHFVCTLGKMILRVFSLISFIAFELCVAQQLPLPVTTCHQDSPDFSVCLKRGLQEAWSRLAQGFPEFDFPSLDPLIYHYRASFESNSLNADITVSNSTAVGLAKTRILDVRSHFFGDRFRIELDLDIPKLYLEGIMAVKGNLGPFRMDTNPGKKMNKFCAICQKINRVLKYAFNFE</sequence>
<dbReference type="PANTHER" id="PTHR11008:SF18">
    <property type="entry name" value="BCDNA.GH05536-RELATED"/>
    <property type="match status" value="1"/>
</dbReference>
<reference evidence="1 2" key="1">
    <citation type="journal article" date="2018" name="Genome Res.">
        <title>The genomic architecture and molecular evolution of ant odorant receptors.</title>
        <authorList>
            <person name="McKenzie S.K."/>
            <person name="Kronauer D.J.C."/>
        </authorList>
    </citation>
    <scope>NUCLEOTIDE SEQUENCE [LARGE SCALE GENOMIC DNA]</scope>
    <source>
        <strain evidence="1">Clonal line C1</strain>
    </source>
</reference>
<gene>
    <name evidence="1" type="ORF">DMN91_000206</name>
</gene>
<dbReference type="PANTHER" id="PTHR11008">
    <property type="entry name" value="PROTEIN TAKEOUT-LIKE PROTEIN"/>
    <property type="match status" value="1"/>
</dbReference>
<organism evidence="1 2">
    <name type="scientific">Ooceraea biroi</name>
    <name type="common">Clonal raider ant</name>
    <name type="synonym">Cerapachys biroi</name>
    <dbReference type="NCBI Taxonomy" id="2015173"/>
    <lineage>
        <taxon>Eukaryota</taxon>
        <taxon>Metazoa</taxon>
        <taxon>Ecdysozoa</taxon>
        <taxon>Arthropoda</taxon>
        <taxon>Hexapoda</taxon>
        <taxon>Insecta</taxon>
        <taxon>Pterygota</taxon>
        <taxon>Neoptera</taxon>
        <taxon>Endopterygota</taxon>
        <taxon>Hymenoptera</taxon>
        <taxon>Apocrita</taxon>
        <taxon>Aculeata</taxon>
        <taxon>Formicoidea</taxon>
        <taxon>Formicidae</taxon>
        <taxon>Dorylinae</taxon>
        <taxon>Ooceraea</taxon>
    </lineage>
</organism>
<comment type="caution">
    <text evidence="1">The sequence shown here is derived from an EMBL/GenBank/DDBJ whole genome shotgun (WGS) entry which is preliminary data.</text>
</comment>
<dbReference type="GO" id="GO:0005615">
    <property type="term" value="C:extracellular space"/>
    <property type="evidence" value="ECO:0007669"/>
    <property type="project" value="TreeGrafter"/>
</dbReference>
<name>A0A3L8E1K8_OOCBI</name>
<protein>
    <recommendedName>
        <fullName evidence="3">Circadian clock-controlled protein</fullName>
    </recommendedName>
</protein>
<dbReference type="AlphaFoldDB" id="A0A3L8E1K8"/>
<proteinExistence type="predicted"/>
<dbReference type="Proteomes" id="UP000279307">
    <property type="component" value="Chromosome 1"/>
</dbReference>
<evidence type="ECO:0000313" key="1">
    <source>
        <dbReference type="EMBL" id="RLU26412.1"/>
    </source>
</evidence>